<dbReference type="Proteomes" id="UP001165962">
    <property type="component" value="Unassembled WGS sequence"/>
</dbReference>
<evidence type="ECO:0000313" key="2">
    <source>
        <dbReference type="Proteomes" id="UP001165962"/>
    </source>
</evidence>
<protein>
    <submittedName>
        <fullName evidence="1">Uncharacterized protein</fullName>
    </submittedName>
</protein>
<proteinExistence type="predicted"/>
<name>A0ABX0JIR4_9BACL</name>
<organism evidence="1 2">
    <name type="scientific">Paenibacillus agricola</name>
    <dbReference type="NCBI Taxonomy" id="2716264"/>
    <lineage>
        <taxon>Bacteria</taxon>
        <taxon>Bacillati</taxon>
        <taxon>Bacillota</taxon>
        <taxon>Bacilli</taxon>
        <taxon>Bacillales</taxon>
        <taxon>Paenibacillaceae</taxon>
        <taxon>Paenibacillus</taxon>
    </lineage>
</organism>
<comment type="caution">
    <text evidence="1">The sequence shown here is derived from an EMBL/GenBank/DDBJ whole genome shotgun (WGS) entry which is preliminary data.</text>
</comment>
<keyword evidence="2" id="KW-1185">Reference proteome</keyword>
<gene>
    <name evidence="1" type="ORF">G9U52_36720</name>
</gene>
<dbReference type="EMBL" id="JAAOIW010000029">
    <property type="protein sequence ID" value="NHN35269.1"/>
    <property type="molecule type" value="Genomic_DNA"/>
</dbReference>
<sequence>MTVMIKERLNRTKIDILIPVIEKDLNTLPYVIDDVRKHVKHPIGKILVVAPKRRRILALCRKKKCEFVDENTVLPITKKNIHYRTKKWEGSALSRKYRSISFHNRKVYVRKPGVRSR</sequence>
<dbReference type="RefSeq" id="WP_166157781.1">
    <property type="nucleotide sequence ID" value="NZ_JAAOIW010000029.1"/>
</dbReference>
<evidence type="ECO:0000313" key="1">
    <source>
        <dbReference type="EMBL" id="NHN35269.1"/>
    </source>
</evidence>
<reference evidence="1" key="1">
    <citation type="submission" date="2020-03" db="EMBL/GenBank/DDBJ databases">
        <title>Draft sequencing of Paenibacilllus sp. S3N08.</title>
        <authorList>
            <person name="Kim D.-U."/>
        </authorList>
    </citation>
    <scope>NUCLEOTIDE SEQUENCE</scope>
    <source>
        <strain evidence="1">S3N08</strain>
    </source>
</reference>
<accession>A0ABX0JIR4</accession>